<evidence type="ECO:0000313" key="7">
    <source>
        <dbReference type="EMBL" id="WMV52962.1"/>
    </source>
</evidence>
<evidence type="ECO:0000313" key="8">
    <source>
        <dbReference type="Proteomes" id="UP001234989"/>
    </source>
</evidence>
<name>A0AAF0UV21_SOLVR</name>
<dbReference type="AlphaFoldDB" id="A0AAF0UV21"/>
<evidence type="ECO:0000256" key="4">
    <source>
        <dbReference type="PROSITE-ProRule" id="PRU00288"/>
    </source>
</evidence>
<reference evidence="7" key="1">
    <citation type="submission" date="2023-08" db="EMBL/GenBank/DDBJ databases">
        <title>A de novo genome assembly of Solanum verrucosum Schlechtendal, a Mexican diploid species geographically isolated from the other diploid A-genome species in potato relatives.</title>
        <authorList>
            <person name="Hosaka K."/>
        </authorList>
    </citation>
    <scope>NUCLEOTIDE SEQUENCE</scope>
    <source>
        <tissue evidence="7">Young leaves</tissue>
    </source>
</reference>
<dbReference type="PANTHER" id="PTHR46085:SF4">
    <property type="entry name" value="ADP-RIBOSYLATION FACTOR GTPASE-ACTIVATING PROTEIN AGD14-RELATED"/>
    <property type="match status" value="1"/>
</dbReference>
<dbReference type="EMBL" id="CP133621">
    <property type="protein sequence ID" value="WMV52962.1"/>
    <property type="molecule type" value="Genomic_DNA"/>
</dbReference>
<evidence type="ECO:0000256" key="3">
    <source>
        <dbReference type="ARBA" id="ARBA00022833"/>
    </source>
</evidence>
<dbReference type="PRINTS" id="PR00405">
    <property type="entry name" value="REVINTRACTNG"/>
</dbReference>
<proteinExistence type="predicted"/>
<dbReference type="Proteomes" id="UP001234989">
    <property type="component" value="Chromosome 10"/>
</dbReference>
<feature type="compositionally biased region" description="Polar residues" evidence="5">
    <location>
        <begin position="341"/>
        <end position="363"/>
    </location>
</feature>
<evidence type="ECO:0000256" key="5">
    <source>
        <dbReference type="SAM" id="MobiDB-lite"/>
    </source>
</evidence>
<protein>
    <recommendedName>
        <fullName evidence="6">Arf-GAP domain-containing protein</fullName>
    </recommendedName>
</protein>
<keyword evidence="8" id="KW-1185">Reference proteome</keyword>
<dbReference type="PANTHER" id="PTHR46085">
    <property type="entry name" value="ARFGAP/RECO-RELATED"/>
    <property type="match status" value="1"/>
</dbReference>
<dbReference type="FunFam" id="1.10.220.150:FF:000005">
    <property type="entry name" value="Arf-GAP domain and FG repeat-containing protein 1"/>
    <property type="match status" value="1"/>
</dbReference>
<keyword evidence="1" id="KW-0479">Metal-binding</keyword>
<evidence type="ECO:0000259" key="6">
    <source>
        <dbReference type="PROSITE" id="PS50115"/>
    </source>
</evidence>
<dbReference type="Gene3D" id="1.10.220.150">
    <property type="entry name" value="Arf GTPase activating protein"/>
    <property type="match status" value="1"/>
</dbReference>
<feature type="domain" description="Arf-GAP" evidence="6">
    <location>
        <begin position="11"/>
        <end position="129"/>
    </location>
</feature>
<feature type="region of interest" description="Disordered" evidence="5">
    <location>
        <begin position="306"/>
        <end position="390"/>
    </location>
</feature>
<dbReference type="InterPro" id="IPR001164">
    <property type="entry name" value="ArfGAP_dom"/>
</dbReference>
<feature type="region of interest" description="Disordered" evidence="5">
    <location>
        <begin position="122"/>
        <end position="160"/>
    </location>
</feature>
<organism evidence="7 8">
    <name type="scientific">Solanum verrucosum</name>
    <dbReference type="NCBI Taxonomy" id="315347"/>
    <lineage>
        <taxon>Eukaryota</taxon>
        <taxon>Viridiplantae</taxon>
        <taxon>Streptophyta</taxon>
        <taxon>Embryophyta</taxon>
        <taxon>Tracheophyta</taxon>
        <taxon>Spermatophyta</taxon>
        <taxon>Magnoliopsida</taxon>
        <taxon>eudicotyledons</taxon>
        <taxon>Gunneridae</taxon>
        <taxon>Pentapetalae</taxon>
        <taxon>asterids</taxon>
        <taxon>lamiids</taxon>
        <taxon>Solanales</taxon>
        <taxon>Solanaceae</taxon>
        <taxon>Solanoideae</taxon>
        <taxon>Solaneae</taxon>
        <taxon>Solanum</taxon>
    </lineage>
</organism>
<evidence type="ECO:0000256" key="2">
    <source>
        <dbReference type="ARBA" id="ARBA00022771"/>
    </source>
</evidence>
<dbReference type="Pfam" id="PF01412">
    <property type="entry name" value="ArfGap"/>
    <property type="match status" value="1"/>
</dbReference>
<feature type="compositionally biased region" description="Polar residues" evidence="5">
    <location>
        <begin position="124"/>
        <end position="137"/>
    </location>
</feature>
<dbReference type="GO" id="GO:0005096">
    <property type="term" value="F:GTPase activator activity"/>
    <property type="evidence" value="ECO:0007669"/>
    <property type="project" value="InterPro"/>
</dbReference>
<keyword evidence="3" id="KW-0862">Zinc</keyword>
<feature type="compositionally biased region" description="Polar residues" evidence="5">
    <location>
        <begin position="211"/>
        <end position="224"/>
    </location>
</feature>
<sequence length="799" mass="87335">MSSRREEERNEKIIRGLLKLPPNRKCINCNSLGPQYVCTNFWTFVCMTCSGIHREFTHRVKSVSMSKFTSQEVEALQQGGNQRAREIYLKSWDPQSQWLPNNSNVDKVREFIKTVYVDKKYAGAQSSDRPPRDTQNLRNHDDDMRRASSYHSYSQSPPYDFQYEERRYGKNAPALSRKPGSDRGLYEGKVSSFLSPSRLSDHMYDDRFGNEGSNPRASDYSVSSGGDPFRSVAQSPNFQRGIGSPLSDTSRDISYEDVRHAKKDAGRILRAQRTASSGSFESFDSNSLSFKSVNSVGLADVTSESKQSIETHSSKLSTFPSLPRSVGPGNPDGPDLFNAPSVAQNAPPTISTKSHLPVSSPNGSIDLFQPSISTGPIGNSHQPSLTLPPSSLDFFSEVPNLPSAASADEKPSCEVTSKNEGWATFDMQRHAATTGIEQFTLAPTPAYGHTSFDFLPEKTQQQSVTEKSLDVDPERNDGWATFDVPQHVTLPGSNNFTSNKIQLKGDSQPNSDPTFSVMQWPSPIESAPHGPAVRDSTACALNLSMPAPFHGGVQNVEATPSERSTDLWSAFDVSNDHLALNSLPNSKEQVVMNHDLVDDQYMGLRGVENVATGQSQRAVLDSGYPITSFPSYVSASSSGLSTLPVATGVHSHANEQKSNNPFDLPYDADMECSNMPQYWDMSSLQAALPSDGMSSSFVGGVTESWFLQNPATTYVPAGQHGWAPDWNGTTGPERDGLTGLLTGIGMNRTGITGMEARFRPVPLYTEIEPRRIGRERDGINGTNVPTHGQVAPISGNPFA</sequence>
<feature type="region of interest" description="Disordered" evidence="5">
    <location>
        <begin position="775"/>
        <end position="799"/>
    </location>
</feature>
<gene>
    <name evidence="7" type="ORF">MTR67_046347</name>
</gene>
<feature type="compositionally biased region" description="Low complexity" evidence="5">
    <location>
        <begin position="149"/>
        <end position="159"/>
    </location>
</feature>
<dbReference type="GO" id="GO:0008270">
    <property type="term" value="F:zinc ion binding"/>
    <property type="evidence" value="ECO:0007669"/>
    <property type="project" value="UniProtKB-KW"/>
</dbReference>
<keyword evidence="2 4" id="KW-0863">Zinc-finger</keyword>
<accession>A0AAF0UV21</accession>
<dbReference type="InterPro" id="IPR037278">
    <property type="entry name" value="ARFGAP/RecO"/>
</dbReference>
<dbReference type="InterPro" id="IPR044820">
    <property type="entry name" value="AGD14-like"/>
</dbReference>
<dbReference type="SMART" id="SM00105">
    <property type="entry name" value="ArfGap"/>
    <property type="match status" value="1"/>
</dbReference>
<dbReference type="PROSITE" id="PS50115">
    <property type="entry name" value="ARFGAP"/>
    <property type="match status" value="1"/>
</dbReference>
<dbReference type="SUPFAM" id="SSF57863">
    <property type="entry name" value="ArfGap/RecO-like zinc finger"/>
    <property type="match status" value="1"/>
</dbReference>
<evidence type="ECO:0000256" key="1">
    <source>
        <dbReference type="ARBA" id="ARBA00022723"/>
    </source>
</evidence>
<dbReference type="InterPro" id="IPR038508">
    <property type="entry name" value="ArfGAP_dom_sf"/>
</dbReference>
<feature type="region of interest" description="Disordered" evidence="5">
    <location>
        <begin position="204"/>
        <end position="228"/>
    </location>
</feature>
<dbReference type="CDD" id="cd08838">
    <property type="entry name" value="ArfGap_AGFG"/>
    <property type="match status" value="1"/>
</dbReference>
<feature type="compositionally biased region" description="Polar residues" evidence="5">
    <location>
        <begin position="370"/>
        <end position="389"/>
    </location>
</feature>